<feature type="compositionally biased region" description="Basic and acidic residues" evidence="1">
    <location>
        <begin position="518"/>
        <end position="542"/>
    </location>
</feature>
<accession>A0ABR3ZIL0</accession>
<dbReference type="InterPro" id="IPR011009">
    <property type="entry name" value="Kinase-like_dom_sf"/>
</dbReference>
<feature type="compositionally biased region" description="Polar residues" evidence="1">
    <location>
        <begin position="369"/>
        <end position="404"/>
    </location>
</feature>
<dbReference type="SUPFAM" id="SSF56112">
    <property type="entry name" value="Protein kinase-like (PK-like)"/>
    <property type="match status" value="1"/>
</dbReference>
<organism evidence="2 3">
    <name type="scientific">Sporothrix stenoceras</name>
    <dbReference type="NCBI Taxonomy" id="5173"/>
    <lineage>
        <taxon>Eukaryota</taxon>
        <taxon>Fungi</taxon>
        <taxon>Dikarya</taxon>
        <taxon>Ascomycota</taxon>
        <taxon>Pezizomycotina</taxon>
        <taxon>Sordariomycetes</taxon>
        <taxon>Sordariomycetidae</taxon>
        <taxon>Ophiostomatales</taxon>
        <taxon>Ophiostomataceae</taxon>
        <taxon>Sporothrix</taxon>
    </lineage>
</organism>
<dbReference type="InterPro" id="IPR051678">
    <property type="entry name" value="AGP_Transferase"/>
</dbReference>
<feature type="region of interest" description="Disordered" evidence="1">
    <location>
        <begin position="518"/>
        <end position="558"/>
    </location>
</feature>
<evidence type="ECO:0000313" key="2">
    <source>
        <dbReference type="EMBL" id="KAL1899891.1"/>
    </source>
</evidence>
<dbReference type="Proteomes" id="UP001583186">
    <property type="component" value="Unassembled WGS sequence"/>
</dbReference>
<reference evidence="2 3" key="1">
    <citation type="journal article" date="2024" name="IMA Fungus">
        <title>IMA Genome - F19 : A genome assembly and annotation guide to empower mycologists, including annotated draft genome sequences of Ceratocystis pirilliformis, Diaporthe australafricana, Fusarium ophioides, Paecilomyces lecythidis, and Sporothrix stenoceras.</title>
        <authorList>
            <person name="Aylward J."/>
            <person name="Wilson A.M."/>
            <person name="Visagie C.M."/>
            <person name="Spraker J."/>
            <person name="Barnes I."/>
            <person name="Buitendag C."/>
            <person name="Ceriani C."/>
            <person name="Del Mar Angel L."/>
            <person name="du Plessis D."/>
            <person name="Fuchs T."/>
            <person name="Gasser K."/>
            <person name="Kramer D."/>
            <person name="Li W."/>
            <person name="Munsamy K."/>
            <person name="Piso A."/>
            <person name="Price J.L."/>
            <person name="Sonnekus B."/>
            <person name="Thomas C."/>
            <person name="van der Nest A."/>
            <person name="van Dijk A."/>
            <person name="van Heerden A."/>
            <person name="van Vuuren N."/>
            <person name="Yilmaz N."/>
            <person name="Duong T.A."/>
            <person name="van der Merwe N.A."/>
            <person name="Wingfield M.J."/>
            <person name="Wingfield B.D."/>
        </authorList>
    </citation>
    <scope>NUCLEOTIDE SEQUENCE [LARGE SCALE GENOMIC DNA]</scope>
    <source>
        <strain evidence="2 3">CMW 5346</strain>
    </source>
</reference>
<dbReference type="PANTHER" id="PTHR21310">
    <property type="entry name" value="AMINOGLYCOSIDE PHOSPHOTRANSFERASE-RELATED-RELATED"/>
    <property type="match status" value="1"/>
</dbReference>
<gene>
    <name evidence="2" type="ORF">Sste5346_002757</name>
</gene>
<evidence type="ECO:0000256" key="1">
    <source>
        <dbReference type="SAM" id="MobiDB-lite"/>
    </source>
</evidence>
<sequence length="558" mass="62803">MDKIPGRELYWHRWTDEIQENDDPNDGLQVAAKNREKFMFQLGAILSSLVEHQFDEIGSFVNDKGTEKAAGNSSIGECLIPPFFLPGREKITSVSNGPFVDEEEYLVAQVDHTVCNAEQYHWACLYREAFVELREETELNKMGVDLFILAHVLEKMVSRIVEIKGTDEPQIAMDAGSNSNCDGTIDDDTRSRFVIVHPDVHLGNILVDDGFHITGILNWSATSTGPLDGLLVSPMSFDMLEEQPSLMVAYRDEFRKGHIEHDGIDGGRITYSCGYEFSPAQWNKAEMLNHFRWLVAMGTRNVQGYPDFQQLYKLVYADGVDDEIEDDTFNETGTDIADKTGILIAVADGCRAEDTKSHKSPAGDVRDNSIASDSSTTGDCNTADDTNTPDSSVDSRNNTGCTNSKETKDTKELIDKATDCNDHVDKDYDYDVKMLDVFRKHHALPYARAELARLDKEKDEEASSVGREAKEKHRGLCRTVAYKLVVLQSMNTNLVPDTRLWKWIADALAEQTKGIRDKHWAESKKKVEAYRKAHDEGKMKEEEKEEEEGPTMATKSSR</sequence>
<proteinExistence type="predicted"/>
<dbReference type="EMBL" id="JAWCUI010000011">
    <property type="protein sequence ID" value="KAL1899891.1"/>
    <property type="molecule type" value="Genomic_DNA"/>
</dbReference>
<evidence type="ECO:0008006" key="4">
    <source>
        <dbReference type="Google" id="ProtNLM"/>
    </source>
</evidence>
<comment type="caution">
    <text evidence="2">The sequence shown here is derived from an EMBL/GenBank/DDBJ whole genome shotgun (WGS) entry which is preliminary data.</text>
</comment>
<feature type="region of interest" description="Disordered" evidence="1">
    <location>
        <begin position="354"/>
        <end position="407"/>
    </location>
</feature>
<protein>
    <recommendedName>
        <fullName evidence="4">Aminoglycoside phosphotransferase domain-containing protein</fullName>
    </recommendedName>
</protein>
<name>A0ABR3ZIL0_9PEZI</name>
<keyword evidence="3" id="KW-1185">Reference proteome</keyword>
<dbReference type="PANTHER" id="PTHR21310:SF15">
    <property type="entry name" value="AMINOGLYCOSIDE PHOSPHOTRANSFERASE DOMAIN-CONTAINING PROTEIN"/>
    <property type="match status" value="1"/>
</dbReference>
<evidence type="ECO:0000313" key="3">
    <source>
        <dbReference type="Proteomes" id="UP001583186"/>
    </source>
</evidence>